<sequence length="74" mass="8267">MDNWIQDADETCRWFLNSRAKVGEFEAGCALAKENISTSAIEHTVKRFINQLYVAPMPSINSIVSAYLTSGTVR</sequence>
<dbReference type="EMBL" id="CAJMWV010000010">
    <property type="protein sequence ID" value="CAE6376671.1"/>
    <property type="molecule type" value="Genomic_DNA"/>
</dbReference>
<reference evidence="1" key="1">
    <citation type="submission" date="2021-01" db="EMBL/GenBank/DDBJ databases">
        <authorList>
            <person name="Kaushik A."/>
        </authorList>
    </citation>
    <scope>NUCLEOTIDE SEQUENCE</scope>
    <source>
        <strain evidence="1">AG3-1AP</strain>
    </source>
</reference>
<dbReference type="Proteomes" id="UP000663831">
    <property type="component" value="Unassembled WGS sequence"/>
</dbReference>
<organism evidence="1 2">
    <name type="scientific">Rhizoctonia solani</name>
    <dbReference type="NCBI Taxonomy" id="456999"/>
    <lineage>
        <taxon>Eukaryota</taxon>
        <taxon>Fungi</taxon>
        <taxon>Dikarya</taxon>
        <taxon>Basidiomycota</taxon>
        <taxon>Agaricomycotina</taxon>
        <taxon>Agaricomycetes</taxon>
        <taxon>Cantharellales</taxon>
        <taxon>Ceratobasidiaceae</taxon>
        <taxon>Rhizoctonia</taxon>
    </lineage>
</organism>
<gene>
    <name evidence="1" type="ORF">RDB_LOCUS231</name>
</gene>
<dbReference type="AlphaFoldDB" id="A0A8H2ZZ11"/>
<evidence type="ECO:0000313" key="2">
    <source>
        <dbReference type="Proteomes" id="UP000663831"/>
    </source>
</evidence>
<protein>
    <submittedName>
        <fullName evidence="1">Uncharacterized protein</fullName>
    </submittedName>
</protein>
<proteinExistence type="predicted"/>
<name>A0A8H2ZZ11_9AGAM</name>
<comment type="caution">
    <text evidence="1">The sequence shown here is derived from an EMBL/GenBank/DDBJ whole genome shotgun (WGS) entry which is preliminary data.</text>
</comment>
<evidence type="ECO:0000313" key="1">
    <source>
        <dbReference type="EMBL" id="CAE6376671.1"/>
    </source>
</evidence>
<accession>A0A8H2ZZ11</accession>